<keyword evidence="5" id="KW-1185">Reference proteome</keyword>
<feature type="coiled-coil region" evidence="2">
    <location>
        <begin position="274"/>
        <end position="322"/>
    </location>
</feature>
<dbReference type="InterPro" id="IPR018247">
    <property type="entry name" value="EF_Hand_1_Ca_BS"/>
</dbReference>
<feature type="domain" description="EF-hand" evidence="3">
    <location>
        <begin position="45"/>
        <end position="80"/>
    </location>
</feature>
<dbReference type="PROSITE" id="PS00018">
    <property type="entry name" value="EF_HAND_1"/>
    <property type="match status" value="2"/>
</dbReference>
<accession>A0ABN9Q0J4</accession>
<gene>
    <name evidence="4" type="ORF">PCOR1329_LOCUS7675</name>
</gene>
<feature type="domain" description="EF-hand" evidence="3">
    <location>
        <begin position="147"/>
        <end position="175"/>
    </location>
</feature>
<keyword evidence="2" id="KW-0175">Coiled coil</keyword>
<organism evidence="4 5">
    <name type="scientific">Prorocentrum cordatum</name>
    <dbReference type="NCBI Taxonomy" id="2364126"/>
    <lineage>
        <taxon>Eukaryota</taxon>
        <taxon>Sar</taxon>
        <taxon>Alveolata</taxon>
        <taxon>Dinophyceae</taxon>
        <taxon>Prorocentrales</taxon>
        <taxon>Prorocentraceae</taxon>
        <taxon>Prorocentrum</taxon>
    </lineage>
</organism>
<reference evidence="4" key="1">
    <citation type="submission" date="2023-10" db="EMBL/GenBank/DDBJ databases">
        <authorList>
            <person name="Chen Y."/>
            <person name="Shah S."/>
            <person name="Dougan E. K."/>
            <person name="Thang M."/>
            <person name="Chan C."/>
        </authorList>
    </citation>
    <scope>NUCLEOTIDE SEQUENCE [LARGE SCALE GENOMIC DNA]</scope>
</reference>
<dbReference type="CDD" id="cd00051">
    <property type="entry name" value="EFh"/>
    <property type="match status" value="1"/>
</dbReference>
<dbReference type="Gene3D" id="1.10.238.10">
    <property type="entry name" value="EF-hand"/>
    <property type="match status" value="2"/>
</dbReference>
<dbReference type="Proteomes" id="UP001189429">
    <property type="component" value="Unassembled WGS sequence"/>
</dbReference>
<protein>
    <recommendedName>
        <fullName evidence="3">EF-hand domain-containing protein</fullName>
    </recommendedName>
</protein>
<proteinExistence type="predicted"/>
<evidence type="ECO:0000256" key="2">
    <source>
        <dbReference type="SAM" id="Coils"/>
    </source>
</evidence>
<dbReference type="EMBL" id="CAUYUJ010002091">
    <property type="protein sequence ID" value="CAK0799140.1"/>
    <property type="molecule type" value="Genomic_DNA"/>
</dbReference>
<dbReference type="SUPFAM" id="SSF47473">
    <property type="entry name" value="EF-hand"/>
    <property type="match status" value="1"/>
</dbReference>
<comment type="caution">
    <text evidence="4">The sequence shown here is derived from an EMBL/GenBank/DDBJ whole genome shotgun (WGS) entry which is preliminary data.</text>
</comment>
<evidence type="ECO:0000259" key="3">
    <source>
        <dbReference type="PROSITE" id="PS50222"/>
    </source>
</evidence>
<dbReference type="Pfam" id="PF13202">
    <property type="entry name" value="EF-hand_5"/>
    <property type="match status" value="2"/>
</dbReference>
<evidence type="ECO:0000256" key="1">
    <source>
        <dbReference type="ARBA" id="ARBA00022837"/>
    </source>
</evidence>
<dbReference type="PROSITE" id="PS50222">
    <property type="entry name" value="EF_HAND_2"/>
    <property type="match status" value="2"/>
</dbReference>
<keyword evidence="1" id="KW-0106">Calcium</keyword>
<name>A0ABN9Q0J4_9DINO</name>
<evidence type="ECO:0000313" key="5">
    <source>
        <dbReference type="Proteomes" id="UP001189429"/>
    </source>
</evidence>
<evidence type="ECO:0000313" key="4">
    <source>
        <dbReference type="EMBL" id="CAK0799140.1"/>
    </source>
</evidence>
<dbReference type="InterPro" id="IPR002048">
    <property type="entry name" value="EF_hand_dom"/>
</dbReference>
<dbReference type="InterPro" id="IPR011992">
    <property type="entry name" value="EF-hand-dom_pair"/>
</dbReference>
<sequence>MGRLHAGAVDVEFLHRFQIVPEMRSGGGRTHVDAFQAMGQLQVSISDTRAEKLLREIDQDMSGTVDLAEFRHFLVHWGVDVPEWQTAAIFETLMVSLNRNPCVDDVLTAIALVSHREKEAHNKYGAYADAAQTIGDEIKRSGMSHVDFFQKWDADRSGFLSASELEQALIQGLPDIGRQFTRQQIQALVGFMDTLGVENGRVSLIEFLRAVGPRRLARDLSAALLGEVLRPVFFYKHVLESIFQRFDAAGTRVVSAGQFERGLEVQLNKAHQRAKGIERKLVQAVGKYNTLEQQLAAQRDVVVQLRAELAEAEEQHKQLVQKLHSPLPQEASVPRMPADILFGESMLSSFFDIEFGNLFKLDGHDLSPEDQTELDSRAQQLKTGVSSLAKDLFPQAKAKVDAIKKEHAARAERIQKKRRIAEDEQAGGAEDYAPLFEQAAVAAGASADHASYSAVYTQVHEAAQAADGKHLLEVGAFWTASFTLPTRIALPTGGL</sequence>